<evidence type="ECO:0000259" key="6">
    <source>
        <dbReference type="Pfam" id="PF00700"/>
    </source>
</evidence>
<dbReference type="Pfam" id="PF00700">
    <property type="entry name" value="Flagellin_C"/>
    <property type="match status" value="1"/>
</dbReference>
<feature type="domain" description="Flagellin N-terminal" evidence="5">
    <location>
        <begin position="17"/>
        <end position="135"/>
    </location>
</feature>
<comment type="subcellular location">
    <subcellularLocation>
        <location evidence="4">Secreted</location>
    </subcellularLocation>
    <subcellularLocation>
        <location evidence="4">Bacterial flagellum</location>
    </subcellularLocation>
</comment>
<dbReference type="Proteomes" id="UP001149719">
    <property type="component" value="Unassembled WGS sequence"/>
</dbReference>
<keyword evidence="7" id="KW-0282">Flagellum</keyword>
<evidence type="ECO:0000256" key="1">
    <source>
        <dbReference type="ARBA" id="ARBA00005709"/>
    </source>
</evidence>
<comment type="function">
    <text evidence="4">Flagellin is the subunit protein which polymerizes to form the filaments of bacterial flagella.</text>
</comment>
<protein>
    <recommendedName>
        <fullName evidence="4">Flagellin</fullName>
    </recommendedName>
</protein>
<keyword evidence="2 4" id="KW-0964">Secreted</keyword>
<evidence type="ECO:0000313" key="8">
    <source>
        <dbReference type="Proteomes" id="UP001149719"/>
    </source>
</evidence>
<keyword evidence="7" id="KW-0969">Cilium</keyword>
<evidence type="ECO:0000313" key="7">
    <source>
        <dbReference type="EMBL" id="MCZ2720674.1"/>
    </source>
</evidence>
<reference evidence="7" key="1">
    <citation type="submission" date="2022-12" db="EMBL/GenBank/DDBJ databases">
        <title>Marinomonas 15G1-11 sp. nov, isolated from marine algae.</title>
        <authorList>
            <person name="Butt M."/>
            <person name="Choi D.G."/>
            <person name="Kim J.M."/>
            <person name="Lee J.K."/>
            <person name="Baek J.H."/>
            <person name="Jeon C.O."/>
        </authorList>
    </citation>
    <scope>NUCLEOTIDE SEQUENCE</scope>
    <source>
        <strain evidence="7">15G1-11</strain>
    </source>
</reference>
<dbReference type="PANTHER" id="PTHR42792">
    <property type="entry name" value="FLAGELLIN"/>
    <property type="match status" value="1"/>
</dbReference>
<dbReference type="InterPro" id="IPR001029">
    <property type="entry name" value="Flagellin_N"/>
</dbReference>
<keyword evidence="3 4" id="KW-0975">Bacterial flagellum</keyword>
<evidence type="ECO:0000256" key="4">
    <source>
        <dbReference type="RuleBase" id="RU362073"/>
    </source>
</evidence>
<name>A0ABT4JSU5_9GAMM</name>
<dbReference type="PANTHER" id="PTHR42792:SF2">
    <property type="entry name" value="FLAGELLIN"/>
    <property type="match status" value="1"/>
</dbReference>
<organism evidence="7 8">
    <name type="scientific">Marinomonas phaeophyticola</name>
    <dbReference type="NCBI Taxonomy" id="3004091"/>
    <lineage>
        <taxon>Bacteria</taxon>
        <taxon>Pseudomonadati</taxon>
        <taxon>Pseudomonadota</taxon>
        <taxon>Gammaproteobacteria</taxon>
        <taxon>Oceanospirillales</taxon>
        <taxon>Oceanospirillaceae</taxon>
        <taxon>Marinomonas</taxon>
    </lineage>
</organism>
<dbReference type="InterPro" id="IPR046358">
    <property type="entry name" value="Flagellin_C"/>
</dbReference>
<dbReference type="Gene3D" id="1.20.1330.10">
    <property type="entry name" value="f41 fragment of flagellin, N-terminal domain"/>
    <property type="match status" value="1"/>
</dbReference>
<feature type="domain" description="Flagellin C-terminal" evidence="6">
    <location>
        <begin position="183"/>
        <end position="267"/>
    </location>
</feature>
<dbReference type="PRINTS" id="PR00207">
    <property type="entry name" value="FLAGELLIN"/>
</dbReference>
<gene>
    <name evidence="7" type="ORF">O1D97_03195</name>
</gene>
<dbReference type="InterPro" id="IPR001492">
    <property type="entry name" value="Flagellin"/>
</dbReference>
<keyword evidence="8" id="KW-1185">Reference proteome</keyword>
<comment type="similarity">
    <text evidence="1 4">Belongs to the bacterial flagellin family.</text>
</comment>
<evidence type="ECO:0000256" key="2">
    <source>
        <dbReference type="ARBA" id="ARBA00022525"/>
    </source>
</evidence>
<dbReference type="InterPro" id="IPR042187">
    <property type="entry name" value="Flagellin_C_sub2"/>
</dbReference>
<evidence type="ECO:0000256" key="3">
    <source>
        <dbReference type="ARBA" id="ARBA00023143"/>
    </source>
</evidence>
<dbReference type="Pfam" id="PF00669">
    <property type="entry name" value="Flagellin_N"/>
    <property type="match status" value="1"/>
</dbReference>
<proteinExistence type="inferred from homology"/>
<comment type="caution">
    <text evidence="7">The sequence shown here is derived from an EMBL/GenBank/DDBJ whole genome shotgun (WGS) entry which is preliminary data.</text>
</comment>
<dbReference type="SUPFAM" id="SSF64518">
    <property type="entry name" value="Phase 1 flagellin"/>
    <property type="match status" value="1"/>
</dbReference>
<dbReference type="RefSeq" id="WP_269122755.1">
    <property type="nucleotide sequence ID" value="NZ_JAPUBN010000010.1"/>
</dbReference>
<dbReference type="EMBL" id="JAPUBN010000010">
    <property type="protein sequence ID" value="MCZ2720674.1"/>
    <property type="molecule type" value="Genomic_DNA"/>
</dbReference>
<sequence length="269" mass="28297">MSIQINSVSSFVNSSVSTGISQKNEQLSNGSRINSAADDAAGLQISDRLTSGINGNHQAVSNIINGSSLLQTASGGLNQINDNLQQLRELGIQAGNGTLNDNDRAAIQQQANGILQSIQDTISSTTFGGEELLTKDSSLSFQAGAESGNNIDVDTYNVDSQLNTAGLYNVDFTNLASLTTSLTSIDTSLENIGVIQSEYGAQQNAFSSRVDSLLNAQENETAARSRIKDTDYAATVSDQIIQSILEKSSVSVQAQANISNTRALSLLTP</sequence>
<evidence type="ECO:0000259" key="5">
    <source>
        <dbReference type="Pfam" id="PF00669"/>
    </source>
</evidence>
<dbReference type="Gene3D" id="6.10.10.10">
    <property type="entry name" value="Flagellar export chaperone, C-terminal domain"/>
    <property type="match status" value="1"/>
</dbReference>
<keyword evidence="7" id="KW-0966">Cell projection</keyword>
<accession>A0ABT4JSU5</accession>